<dbReference type="PROSITE" id="PS50893">
    <property type="entry name" value="ABC_TRANSPORTER_2"/>
    <property type="match status" value="1"/>
</dbReference>
<dbReference type="GO" id="GO:0016887">
    <property type="term" value="F:ATP hydrolysis activity"/>
    <property type="evidence" value="ECO:0007669"/>
    <property type="project" value="InterPro"/>
</dbReference>
<gene>
    <name evidence="10" type="ORF">DEO45_00965</name>
</gene>
<dbReference type="SUPFAM" id="SSF52540">
    <property type="entry name" value="P-loop containing nucleoside triphosphate hydrolases"/>
    <property type="match status" value="1"/>
</dbReference>
<keyword evidence="4 10" id="KW-0067">ATP-binding</keyword>
<keyword evidence="2 7" id="KW-0812">Transmembrane</keyword>
<organism evidence="10 11">
    <name type="scientific">Rhodanobacter denitrificans</name>
    <dbReference type="NCBI Taxonomy" id="666685"/>
    <lineage>
        <taxon>Bacteria</taxon>
        <taxon>Pseudomonadati</taxon>
        <taxon>Pseudomonadota</taxon>
        <taxon>Gammaproteobacteria</taxon>
        <taxon>Lysobacterales</taxon>
        <taxon>Rhodanobacteraceae</taxon>
        <taxon>Rhodanobacter</taxon>
    </lineage>
</organism>
<feature type="transmembrane region" description="Helical" evidence="7">
    <location>
        <begin position="163"/>
        <end position="180"/>
    </location>
</feature>
<dbReference type="InterPro" id="IPR003439">
    <property type="entry name" value="ABC_transporter-like_ATP-bd"/>
</dbReference>
<evidence type="ECO:0000256" key="1">
    <source>
        <dbReference type="ARBA" id="ARBA00004651"/>
    </source>
</evidence>
<evidence type="ECO:0000313" key="11">
    <source>
        <dbReference type="Proteomes" id="UP000252387"/>
    </source>
</evidence>
<evidence type="ECO:0000256" key="2">
    <source>
        <dbReference type="ARBA" id="ARBA00022692"/>
    </source>
</evidence>
<dbReference type="Gene3D" id="1.20.1560.10">
    <property type="entry name" value="ABC transporter type 1, transmembrane domain"/>
    <property type="match status" value="1"/>
</dbReference>
<comment type="caution">
    <text evidence="10">The sequence shown here is derived from an EMBL/GenBank/DDBJ whole genome shotgun (WGS) entry which is preliminary data.</text>
</comment>
<dbReference type="RefSeq" id="WP_114340448.1">
    <property type="nucleotide sequence ID" value="NZ_QFWQ01000001.1"/>
</dbReference>
<name>A0A368KLZ8_9GAMM</name>
<dbReference type="PANTHER" id="PTHR24221:SF632">
    <property type="entry name" value="ATP-DEPENDENT LIPID A-CORE FLIPPASE"/>
    <property type="match status" value="1"/>
</dbReference>
<dbReference type="GO" id="GO:0005886">
    <property type="term" value="C:plasma membrane"/>
    <property type="evidence" value="ECO:0007669"/>
    <property type="project" value="UniProtKB-SubCell"/>
</dbReference>
<dbReference type="Proteomes" id="UP000252387">
    <property type="component" value="Unassembled WGS sequence"/>
</dbReference>
<dbReference type="EMBL" id="QFWQ01000001">
    <property type="protein sequence ID" value="RCS31713.1"/>
    <property type="molecule type" value="Genomic_DNA"/>
</dbReference>
<feature type="domain" description="ABC transmembrane type-1" evidence="9">
    <location>
        <begin position="33"/>
        <end position="324"/>
    </location>
</feature>
<comment type="subcellular location">
    <subcellularLocation>
        <location evidence="1">Cell membrane</location>
        <topology evidence="1">Multi-pass membrane protein</topology>
    </subcellularLocation>
</comment>
<dbReference type="AlphaFoldDB" id="A0A368KLZ8"/>
<evidence type="ECO:0000313" key="10">
    <source>
        <dbReference type="EMBL" id="RCS31713.1"/>
    </source>
</evidence>
<dbReference type="Gene3D" id="3.40.50.300">
    <property type="entry name" value="P-loop containing nucleotide triphosphate hydrolases"/>
    <property type="match status" value="1"/>
</dbReference>
<feature type="transmembrane region" description="Helical" evidence="7">
    <location>
        <begin position="32"/>
        <end position="54"/>
    </location>
</feature>
<dbReference type="GO" id="GO:0140359">
    <property type="term" value="F:ABC-type transporter activity"/>
    <property type="evidence" value="ECO:0007669"/>
    <property type="project" value="InterPro"/>
</dbReference>
<dbReference type="Pfam" id="PF00005">
    <property type="entry name" value="ABC_tran"/>
    <property type="match status" value="1"/>
</dbReference>
<keyword evidence="6 7" id="KW-0472">Membrane</keyword>
<evidence type="ECO:0000256" key="5">
    <source>
        <dbReference type="ARBA" id="ARBA00022989"/>
    </source>
</evidence>
<evidence type="ECO:0000256" key="6">
    <source>
        <dbReference type="ARBA" id="ARBA00023136"/>
    </source>
</evidence>
<dbReference type="PANTHER" id="PTHR24221">
    <property type="entry name" value="ATP-BINDING CASSETTE SUB-FAMILY B"/>
    <property type="match status" value="1"/>
</dbReference>
<dbReference type="GO" id="GO:0005524">
    <property type="term" value="F:ATP binding"/>
    <property type="evidence" value="ECO:0007669"/>
    <property type="project" value="UniProtKB-KW"/>
</dbReference>
<protein>
    <submittedName>
        <fullName evidence="10">ABC transporter ATP-binding protein</fullName>
    </submittedName>
</protein>
<evidence type="ECO:0000259" key="8">
    <source>
        <dbReference type="PROSITE" id="PS50893"/>
    </source>
</evidence>
<dbReference type="InterPro" id="IPR027417">
    <property type="entry name" value="P-loop_NTPase"/>
</dbReference>
<evidence type="ECO:0000256" key="7">
    <source>
        <dbReference type="SAM" id="Phobius"/>
    </source>
</evidence>
<dbReference type="GO" id="GO:0034040">
    <property type="term" value="F:ATPase-coupled lipid transmembrane transporter activity"/>
    <property type="evidence" value="ECO:0007669"/>
    <property type="project" value="TreeGrafter"/>
</dbReference>
<feature type="transmembrane region" description="Helical" evidence="7">
    <location>
        <begin position="84"/>
        <end position="103"/>
    </location>
</feature>
<reference evidence="10 11" key="1">
    <citation type="submission" date="2018-05" db="EMBL/GenBank/DDBJ databases">
        <title>Draft genome sequence of Rhodanobacter denitrificans Yn1 isolated from gold copper mine.</title>
        <authorList>
            <person name="Yang N."/>
            <person name="Mazhar H.S."/>
            <person name="Rensing C."/>
        </authorList>
    </citation>
    <scope>NUCLEOTIDE SEQUENCE [LARGE SCALE GENOMIC DNA]</scope>
    <source>
        <strain evidence="10 11">Yn1</strain>
    </source>
</reference>
<accession>A0A368KLZ8</accession>
<evidence type="ECO:0000256" key="4">
    <source>
        <dbReference type="ARBA" id="ARBA00022840"/>
    </source>
</evidence>
<dbReference type="InterPro" id="IPR003593">
    <property type="entry name" value="AAA+_ATPase"/>
</dbReference>
<dbReference type="SMART" id="SM00382">
    <property type="entry name" value="AAA"/>
    <property type="match status" value="1"/>
</dbReference>
<dbReference type="InterPro" id="IPR039421">
    <property type="entry name" value="Type_1_exporter"/>
</dbReference>
<proteinExistence type="predicted"/>
<evidence type="ECO:0000259" key="9">
    <source>
        <dbReference type="PROSITE" id="PS50929"/>
    </source>
</evidence>
<keyword evidence="5 7" id="KW-1133">Transmembrane helix</keyword>
<sequence>MQPAESPRAPERPLDLLRSLARTLSGVERVETVAYVVLSLGAAFAGSLAALLLVPLVPLVPLVQPGQTLSFGGALFDPRRSVELQAAIFAAATGAFALLRWQAARLGARLVGRYGMHLRRKVHARLIEAPLTSLADATSAEIANVLTHNVELIVQGFSALQQLLIAGVSAAVSLGFAFWVSPPLLLAAPVLMGLGLLASRAYGREQSLVGRQYVVDMTRLFWHSEDFPRRLRHVRSFEREAAEKANYGAISERLCDGYRRQLELVASGRLMLELLAAAGIAAMFVLAHRWHGVEQSELIAVCLLLGRLLPHLVTTRQSFQQLRSAAPAFELWQRYVNLEPVHASATPSDASAAGAALHVERMRLVPPPGGLEIGGLVLRPGELTLVCGDSGIGKSSLVDVLAGMMAPEVFVARRDSQPIGFDAYRELVRHGAYVSQNVRPWQRSVRECLLWAAPDATDAMLRSALADVGLDKRLADSPHGLDTTLHGASSRLSGGELQRLLLAQVILRRPFLAVLDEATSALDATAETAVLTAMRHRLPQTILIVVSHRPGVAAIADQCLTIGNDLVATVTGRPARVAAVAGSPVGDS</sequence>
<feature type="domain" description="ABC transporter" evidence="8">
    <location>
        <begin position="336"/>
        <end position="583"/>
    </location>
</feature>
<dbReference type="SUPFAM" id="SSF90123">
    <property type="entry name" value="ABC transporter transmembrane region"/>
    <property type="match status" value="1"/>
</dbReference>
<keyword evidence="11" id="KW-1185">Reference proteome</keyword>
<dbReference type="PROSITE" id="PS50929">
    <property type="entry name" value="ABC_TM1F"/>
    <property type="match status" value="1"/>
</dbReference>
<dbReference type="Pfam" id="PF00664">
    <property type="entry name" value="ABC_membrane"/>
    <property type="match status" value="1"/>
</dbReference>
<dbReference type="PROSITE" id="PS00211">
    <property type="entry name" value="ABC_TRANSPORTER_1"/>
    <property type="match status" value="1"/>
</dbReference>
<dbReference type="InterPro" id="IPR017871">
    <property type="entry name" value="ABC_transporter-like_CS"/>
</dbReference>
<dbReference type="OrthoDB" id="5932766at2"/>
<evidence type="ECO:0000256" key="3">
    <source>
        <dbReference type="ARBA" id="ARBA00022741"/>
    </source>
</evidence>
<dbReference type="InterPro" id="IPR011527">
    <property type="entry name" value="ABC1_TM_dom"/>
</dbReference>
<keyword evidence="3" id="KW-0547">Nucleotide-binding</keyword>
<dbReference type="InterPro" id="IPR036640">
    <property type="entry name" value="ABC1_TM_sf"/>
</dbReference>